<gene>
    <name evidence="2" type="ORF">CHT91_06115</name>
</gene>
<dbReference type="AlphaFoldDB" id="A0A3E2DGW5"/>
<protein>
    <submittedName>
        <fullName evidence="2">Transcriptional regulator</fullName>
    </submittedName>
</protein>
<evidence type="ECO:0000313" key="3">
    <source>
        <dbReference type="Proteomes" id="UP000259211"/>
    </source>
</evidence>
<proteinExistence type="predicted"/>
<dbReference type="RefSeq" id="WP_117189363.1">
    <property type="nucleotide sequence ID" value="NZ_JASORM010000020.1"/>
</dbReference>
<accession>A0A3E2DGW5</accession>
<evidence type="ECO:0000313" key="2">
    <source>
        <dbReference type="EMBL" id="RFT44595.1"/>
    </source>
</evidence>
<evidence type="ECO:0000256" key="1">
    <source>
        <dbReference type="SAM" id="SignalP"/>
    </source>
</evidence>
<sequence length="157" mass="16340">MRAARVATAVLILTAAAALTGCSFSDEGSRPATTQASSDVSNVGLTCDSALAKKMVEPATATAVRGWKGKTVTVCLMDSSGKVNESMEQAFSGDDDIDDIIQGNAETAKDRPATCRPQEDQWTMVIDQSGKAWRLTPLECTVAPGGSATPSDEKTPA</sequence>
<reference evidence="2 3" key="1">
    <citation type="submission" date="2017-07" db="EMBL/GenBank/DDBJ databases">
        <authorList>
            <person name="Sun Z.S."/>
            <person name="Albrecht U."/>
            <person name="Echele G."/>
            <person name="Lee C.C."/>
        </authorList>
    </citation>
    <scope>NUCLEOTIDE SEQUENCE [LARGE SCALE GENOMIC DNA]</scope>
    <source>
        <strain evidence="2 3">P16-029</strain>
    </source>
</reference>
<dbReference type="EMBL" id="NOWI01000005">
    <property type="protein sequence ID" value="RFT44595.1"/>
    <property type="molecule type" value="Genomic_DNA"/>
</dbReference>
<name>A0A3E2DGW5_9ACTN</name>
<comment type="caution">
    <text evidence="2">The sequence shown here is derived from an EMBL/GenBank/DDBJ whole genome shotgun (WGS) entry which is preliminary data.</text>
</comment>
<feature type="chain" id="PRO_5017684300" evidence="1">
    <location>
        <begin position="26"/>
        <end position="157"/>
    </location>
</feature>
<organism evidence="2 3">
    <name type="scientific">Cutibacterium avidum</name>
    <dbReference type="NCBI Taxonomy" id="33010"/>
    <lineage>
        <taxon>Bacteria</taxon>
        <taxon>Bacillati</taxon>
        <taxon>Actinomycetota</taxon>
        <taxon>Actinomycetes</taxon>
        <taxon>Propionibacteriales</taxon>
        <taxon>Propionibacteriaceae</taxon>
        <taxon>Cutibacterium</taxon>
    </lineage>
</organism>
<dbReference type="Proteomes" id="UP000259211">
    <property type="component" value="Unassembled WGS sequence"/>
</dbReference>
<keyword evidence="1" id="KW-0732">Signal</keyword>
<feature type="signal peptide" evidence="1">
    <location>
        <begin position="1"/>
        <end position="25"/>
    </location>
</feature>
<dbReference type="PROSITE" id="PS51257">
    <property type="entry name" value="PROKAR_LIPOPROTEIN"/>
    <property type="match status" value="1"/>
</dbReference>